<dbReference type="RefSeq" id="WP_190604474.1">
    <property type="nucleotide sequence ID" value="NZ_CP021056.1"/>
</dbReference>
<dbReference type="Proteomes" id="UP000683511">
    <property type="component" value="Chromosome"/>
</dbReference>
<evidence type="ECO:0000313" key="2">
    <source>
        <dbReference type="Proteomes" id="UP000683511"/>
    </source>
</evidence>
<dbReference type="AlphaFoldDB" id="A0A975Y752"/>
<organism evidence="1 2">
    <name type="scientific">Richelia sinica FACHB-800</name>
    <dbReference type="NCBI Taxonomy" id="1357546"/>
    <lineage>
        <taxon>Bacteria</taxon>
        <taxon>Bacillati</taxon>
        <taxon>Cyanobacteriota</taxon>
        <taxon>Cyanophyceae</taxon>
        <taxon>Nostocales</taxon>
        <taxon>Nostocaceae</taxon>
        <taxon>Richelia</taxon>
    </lineage>
</organism>
<name>A0A975Y752_9NOST</name>
<dbReference type="KEGG" id="rsin:B6N60_04687"/>
<reference evidence="1" key="1">
    <citation type="submission" date="2017-04" db="EMBL/GenBank/DDBJ databases">
        <title>Genome deletions in a multicellular cyanobacterial endosymbiont for morphological adaptation in marine diatoms.</title>
        <authorList>
            <person name="Wang Y."/>
            <person name="Gao H."/>
            <person name="Li R."/>
            <person name="Xu X."/>
        </authorList>
    </citation>
    <scope>NUCLEOTIDE SEQUENCE</scope>
    <source>
        <strain evidence="1">FACHB 800</strain>
    </source>
</reference>
<sequence>MDCKTATLVYQAENHLDKIREIFPEAWDFLEAAAKAFVDNQPDKFDSEVRKLVGETPFKFRMVHRDDQDQLTKDIADLLGDITSRLLLEQYFSQQIGQPVFFSTICCSSHLTSDHELTLAEVLPLQRAAVKLQS</sequence>
<accession>A0A975Y752</accession>
<keyword evidence="2" id="KW-1185">Reference proteome</keyword>
<proteinExistence type="predicted"/>
<evidence type="ECO:0000313" key="1">
    <source>
        <dbReference type="EMBL" id="QXE25965.1"/>
    </source>
</evidence>
<protein>
    <submittedName>
        <fullName evidence="1">Uncharacterized protein</fullName>
    </submittedName>
</protein>
<gene>
    <name evidence="1" type="ORF">B6N60_04687</name>
</gene>
<dbReference type="EMBL" id="CP021056">
    <property type="protein sequence ID" value="QXE25965.1"/>
    <property type="molecule type" value="Genomic_DNA"/>
</dbReference>